<evidence type="ECO:0000313" key="6">
    <source>
        <dbReference type="RefSeq" id="XP_026487073.1"/>
    </source>
</evidence>
<dbReference type="Proteomes" id="UP001652626">
    <property type="component" value="Chromosome 2"/>
</dbReference>
<reference evidence="6 7" key="1">
    <citation type="submission" date="2025-04" db="UniProtKB">
        <authorList>
            <consortium name="RefSeq"/>
        </authorList>
    </citation>
    <scope>IDENTIFICATION</scope>
    <source>
        <tissue evidence="6 7">Thorax</tissue>
    </source>
</reference>
<evidence type="ECO:0000313" key="4">
    <source>
        <dbReference type="Proteomes" id="UP001652626"/>
    </source>
</evidence>
<dbReference type="InterPro" id="IPR055148">
    <property type="entry name" value="ZW10_C_2"/>
</dbReference>
<dbReference type="InterPro" id="IPR048344">
    <property type="entry name" value="Zw10_middle"/>
</dbReference>
<organism evidence="4 6">
    <name type="scientific">Vanessa tameamea</name>
    <name type="common">Kamehameha butterfly</name>
    <dbReference type="NCBI Taxonomy" id="334116"/>
    <lineage>
        <taxon>Eukaryota</taxon>
        <taxon>Metazoa</taxon>
        <taxon>Ecdysozoa</taxon>
        <taxon>Arthropoda</taxon>
        <taxon>Hexapoda</taxon>
        <taxon>Insecta</taxon>
        <taxon>Pterygota</taxon>
        <taxon>Neoptera</taxon>
        <taxon>Endopterygota</taxon>
        <taxon>Lepidoptera</taxon>
        <taxon>Glossata</taxon>
        <taxon>Ditrysia</taxon>
        <taxon>Papilionoidea</taxon>
        <taxon>Nymphalidae</taxon>
        <taxon>Nymphalinae</taxon>
        <taxon>Vanessa</taxon>
    </lineage>
</organism>
<dbReference type="AlphaFoldDB" id="A0A8B8HQG3"/>
<dbReference type="GO" id="GO:1990423">
    <property type="term" value="C:RZZ complex"/>
    <property type="evidence" value="ECO:0007669"/>
    <property type="project" value="TreeGrafter"/>
</dbReference>
<dbReference type="RefSeq" id="XP_026487074.1">
    <property type="nucleotide sequence ID" value="XM_026631289.1"/>
</dbReference>
<evidence type="ECO:0000259" key="2">
    <source>
        <dbReference type="Pfam" id="PF20666"/>
    </source>
</evidence>
<evidence type="ECO:0000259" key="1">
    <source>
        <dbReference type="Pfam" id="PF20665"/>
    </source>
</evidence>
<gene>
    <name evidence="5 6 7 8" type="primary">LOC113394088</name>
</gene>
<dbReference type="InterPro" id="IPR048343">
    <property type="entry name" value="ZW10_C"/>
</dbReference>
<dbReference type="PANTHER" id="PTHR12205:SF0">
    <property type="entry name" value="CENTROMERE_KINETOCHORE PROTEIN ZW10 HOMOLOG"/>
    <property type="match status" value="1"/>
</dbReference>
<dbReference type="GO" id="GO:0005737">
    <property type="term" value="C:cytoplasm"/>
    <property type="evidence" value="ECO:0007669"/>
    <property type="project" value="GOC"/>
</dbReference>
<dbReference type="Gene3D" id="1.10.357.150">
    <property type="match status" value="1"/>
</dbReference>
<dbReference type="OMA" id="MMNASLK"/>
<dbReference type="GeneID" id="113394088"/>
<evidence type="ECO:0000259" key="3">
    <source>
        <dbReference type="Pfam" id="PF22766"/>
    </source>
</evidence>
<feature type="domain" description="Centromere/kinetochore protein zw10 C-terminal" evidence="2">
    <location>
        <begin position="456"/>
        <end position="585"/>
    </location>
</feature>
<accession>A0A8B8HQG3</accession>
<protein>
    <submittedName>
        <fullName evidence="5 6">Centromere/kinetochore protein zw10 homolog</fullName>
    </submittedName>
</protein>
<evidence type="ECO:0000313" key="8">
    <source>
        <dbReference type="RefSeq" id="XP_026487075.1"/>
    </source>
</evidence>
<sequence length="753" mass="86837">MTGNQNSLSKKIDQKESVNMAEYDVESIINKIVNNNETNWTPQEKMPLIIKEIDQLKLDVRTYLDNCDYDVAALLNEGAELCAESKALINEMETCKKEIEDETMAEILKSLESHDQIAKELQSVNYAMNIIVDIIKCSEYLREFNEGREAQSYSKAIEAVDDLLEFIETAADGFKQLEVYVNTKNTAKLIFDTLLHDLNQEWSRMVSFSCKPGPRKTVFNFNITLDNSETSKDILIALDKSNGLVHKISEFAEFLKREVIIEILKNDSSFYAETENTATVTIHHKQNQLPHYRVTISNIRLLFRFLNDKFKLKFKNDKTIMKILGNFISKDICDMMIKHCLIHTIPNNMNDLQCYTNITTEIQNFQIFLIAIKIFPETGVTLLKYMDDIDVLFAYRSSEHFLDTARTIMLKDLSITMSIGVEKIPEESTPSENFSGDSHTAEALEIFGKTLPHSLFYFPRCMISKTAQELLDLVYVIMEQAVQCQGIVAKKMYYTVRFIFELYDAVVPYSHENYLQTIPQYVALFHNNCMYLAHNLQTLGDKWLCLMEGQELGYAIGFIDLVQKLRELGYRHLAMHMQQQRKQILDNIRSSDLNCIVVKDVLGENAEAAVRQCLRQLQLLKNVWIGVFPSNVFTRLMATLVNMFVDELIHRVCTVEDISMEMATQLTEMYTLVVQKTPQMFQNSSDVEKYVKSWVKLQELIFVLGGSLKDIENHWKDGTGPLAVNFEVEELRSLIKALFQNTQFRANLLSKIK</sequence>
<evidence type="ECO:0000313" key="7">
    <source>
        <dbReference type="RefSeq" id="XP_026487074.1"/>
    </source>
</evidence>
<dbReference type="OrthoDB" id="534815at2759"/>
<dbReference type="GO" id="GO:0006888">
    <property type="term" value="P:endoplasmic reticulum to Golgi vesicle-mediated transport"/>
    <property type="evidence" value="ECO:0007669"/>
    <property type="project" value="TreeGrafter"/>
</dbReference>
<reference evidence="4" key="2">
    <citation type="submission" date="2025-05" db="UniProtKB">
        <authorList>
            <consortium name="RefSeq"/>
        </authorList>
    </citation>
    <scope>NUCLEOTIDE SEQUENCE [LARGE SCALE GENOMIC DNA]</scope>
    <source>
        <tissue evidence="5">Thorax</tissue>
    </source>
</reference>
<dbReference type="RefSeq" id="XP_026487073.1">
    <property type="nucleotide sequence ID" value="XM_026631288.1"/>
</dbReference>
<dbReference type="RefSeq" id="XP_026487072.1">
    <property type="nucleotide sequence ID" value="XM_026631287.1"/>
</dbReference>
<proteinExistence type="predicted"/>
<dbReference type="Pfam" id="PF22766">
    <property type="entry name" value="ZW10_C2"/>
    <property type="match status" value="1"/>
</dbReference>
<evidence type="ECO:0000313" key="5">
    <source>
        <dbReference type="RefSeq" id="XP_026487072.1"/>
    </source>
</evidence>
<dbReference type="RefSeq" id="XP_026487075.1">
    <property type="nucleotide sequence ID" value="XM_026631290.1"/>
</dbReference>
<dbReference type="GO" id="GO:0007094">
    <property type="term" value="P:mitotic spindle assembly checkpoint signaling"/>
    <property type="evidence" value="ECO:0007669"/>
    <property type="project" value="TreeGrafter"/>
</dbReference>
<feature type="domain" description="ZW10 C-terminal helical" evidence="3">
    <location>
        <begin position="609"/>
        <end position="752"/>
    </location>
</feature>
<name>A0A8B8HQG3_VANTA</name>
<feature type="domain" description="Centromere/kinetochore protein zw10 middle" evidence="1">
    <location>
        <begin position="218"/>
        <end position="409"/>
    </location>
</feature>
<dbReference type="CTD" id="9183"/>
<dbReference type="Pfam" id="PF20665">
    <property type="entry name" value="Zw10_middle"/>
    <property type="match status" value="1"/>
</dbReference>
<dbReference type="InterPro" id="IPR046362">
    <property type="entry name" value="Zw10/DSL1_C_sf"/>
</dbReference>
<dbReference type="PANTHER" id="PTHR12205">
    <property type="entry name" value="CENTROMERE/KINETOCHORE PROTEIN ZW10"/>
    <property type="match status" value="1"/>
</dbReference>
<dbReference type="Pfam" id="PF20666">
    <property type="entry name" value="ZW10_C"/>
    <property type="match status" value="1"/>
</dbReference>
<keyword evidence="4" id="KW-1185">Reference proteome</keyword>